<evidence type="ECO:0000313" key="1">
    <source>
        <dbReference type="EMBL" id="VDO91022.1"/>
    </source>
</evidence>
<proteinExistence type="predicted"/>
<sequence length="142" mass="16328">MRRSYVVYENPTDYWKSTPKYVNRKTCDTKISDSKVDGPQTYPNLKLTTFQLELRVNAMLGKPGTSILNKNTGEKICMMRRLDLCEEKMNEMEHTMGRVNELVHDLSRILSYRWNASSAAYPDISSSTNTAAPSKLYSYGRL</sequence>
<evidence type="ECO:0000313" key="3">
    <source>
        <dbReference type="WBParaSite" id="HPBE_0001212601-mRNA-1"/>
    </source>
</evidence>
<reference evidence="1 2" key="1">
    <citation type="submission" date="2018-11" db="EMBL/GenBank/DDBJ databases">
        <authorList>
            <consortium name="Pathogen Informatics"/>
        </authorList>
    </citation>
    <scope>NUCLEOTIDE SEQUENCE [LARGE SCALE GENOMIC DNA]</scope>
</reference>
<dbReference type="Proteomes" id="UP000050761">
    <property type="component" value="Unassembled WGS sequence"/>
</dbReference>
<gene>
    <name evidence="1" type="ORF">HPBE_LOCUS12127</name>
</gene>
<dbReference type="OrthoDB" id="5877107at2759"/>
<dbReference type="AlphaFoldDB" id="A0A183FV40"/>
<dbReference type="EMBL" id="UZAH01027364">
    <property type="protein sequence ID" value="VDO91022.1"/>
    <property type="molecule type" value="Genomic_DNA"/>
</dbReference>
<accession>A0A3P8D3X4</accession>
<reference evidence="3" key="2">
    <citation type="submission" date="2019-09" db="UniProtKB">
        <authorList>
            <consortium name="WormBaseParasite"/>
        </authorList>
    </citation>
    <scope>IDENTIFICATION</scope>
</reference>
<dbReference type="WBParaSite" id="HPBE_0001212601-mRNA-1">
    <property type="protein sequence ID" value="HPBE_0001212601-mRNA-1"/>
    <property type="gene ID" value="HPBE_0001212601"/>
</dbReference>
<accession>A0A183FV40</accession>
<keyword evidence="2" id="KW-1185">Reference proteome</keyword>
<name>A0A183FV40_HELPZ</name>
<organism evidence="2 3">
    <name type="scientific">Heligmosomoides polygyrus</name>
    <name type="common">Parasitic roundworm</name>
    <dbReference type="NCBI Taxonomy" id="6339"/>
    <lineage>
        <taxon>Eukaryota</taxon>
        <taxon>Metazoa</taxon>
        <taxon>Ecdysozoa</taxon>
        <taxon>Nematoda</taxon>
        <taxon>Chromadorea</taxon>
        <taxon>Rhabditida</taxon>
        <taxon>Rhabditina</taxon>
        <taxon>Rhabditomorpha</taxon>
        <taxon>Strongyloidea</taxon>
        <taxon>Heligmosomidae</taxon>
        <taxon>Heligmosomoides</taxon>
    </lineage>
</organism>
<evidence type="ECO:0000313" key="2">
    <source>
        <dbReference type="Proteomes" id="UP000050761"/>
    </source>
</evidence>
<protein>
    <submittedName>
        <fullName evidence="3">KxDL domain-containing protein</fullName>
    </submittedName>
</protein>